<proteinExistence type="predicted"/>
<sequence>MTDSKYEVGESPIHGKGLFATAPIKKGEFLGNLKTRAAKKDGPYVLWCDDGKGREVICDFRFINHSRKANVAYYDDLTVMALKNIKPGEELVHNYGDEWED</sequence>
<dbReference type="Gene3D" id="2.170.270.10">
    <property type="entry name" value="SET domain"/>
    <property type="match status" value="1"/>
</dbReference>
<feature type="domain" description="SET" evidence="1">
    <location>
        <begin position="4"/>
        <end position="96"/>
    </location>
</feature>
<evidence type="ECO:0000313" key="3">
    <source>
        <dbReference type="Proteomes" id="UP000294914"/>
    </source>
</evidence>
<name>A0A4R8IPN2_9GAMM</name>
<reference evidence="2 3" key="1">
    <citation type="submission" date="2019-03" db="EMBL/GenBank/DDBJ databases">
        <title>Genomic Encyclopedia of Type Strains, Phase IV (KMG-IV): sequencing the most valuable type-strain genomes for metagenomic binning, comparative biology and taxonomic classification.</title>
        <authorList>
            <person name="Goeker M."/>
        </authorList>
    </citation>
    <scope>NUCLEOTIDE SEQUENCE [LARGE SCALE GENOMIC DNA]</scope>
    <source>
        <strain evidence="2 3">DSM 16326</strain>
    </source>
</reference>
<dbReference type="Pfam" id="PF00856">
    <property type="entry name" value="SET"/>
    <property type="match status" value="1"/>
</dbReference>
<comment type="caution">
    <text evidence="2">The sequence shown here is derived from an EMBL/GenBank/DDBJ whole genome shotgun (WGS) entry which is preliminary data.</text>
</comment>
<dbReference type="InterPro" id="IPR046341">
    <property type="entry name" value="SET_dom_sf"/>
</dbReference>
<dbReference type="CDD" id="cd08161">
    <property type="entry name" value="SET"/>
    <property type="match status" value="1"/>
</dbReference>
<dbReference type="RefSeq" id="WP_134082159.1">
    <property type="nucleotide sequence ID" value="NZ_SOQX01000002.1"/>
</dbReference>
<dbReference type="AlphaFoldDB" id="A0A4R8IPN2"/>
<organism evidence="2 3">
    <name type="scientific">Thiohalophilus thiocyanatoxydans</name>
    <dbReference type="NCBI Taxonomy" id="381308"/>
    <lineage>
        <taxon>Bacteria</taxon>
        <taxon>Pseudomonadati</taxon>
        <taxon>Pseudomonadota</taxon>
        <taxon>Gammaproteobacteria</taxon>
        <taxon>Thiohalomonadales</taxon>
        <taxon>Thiohalophilaceae</taxon>
        <taxon>Thiohalophilus</taxon>
    </lineage>
</organism>
<accession>A0A4R8IPN2</accession>
<dbReference type="SUPFAM" id="SSF82199">
    <property type="entry name" value="SET domain"/>
    <property type="match status" value="1"/>
</dbReference>
<dbReference type="PROSITE" id="PS50280">
    <property type="entry name" value="SET"/>
    <property type="match status" value="1"/>
</dbReference>
<dbReference type="EMBL" id="SOQX01000002">
    <property type="protein sequence ID" value="TDY02891.1"/>
    <property type="molecule type" value="Genomic_DNA"/>
</dbReference>
<protein>
    <recommendedName>
        <fullName evidence="1">SET domain-containing protein</fullName>
    </recommendedName>
</protein>
<dbReference type="InterPro" id="IPR001214">
    <property type="entry name" value="SET_dom"/>
</dbReference>
<gene>
    <name evidence="2" type="ORF">EDC23_1275</name>
</gene>
<evidence type="ECO:0000259" key="1">
    <source>
        <dbReference type="PROSITE" id="PS50280"/>
    </source>
</evidence>
<dbReference type="SMART" id="SM00317">
    <property type="entry name" value="SET"/>
    <property type="match status" value="1"/>
</dbReference>
<dbReference type="OrthoDB" id="9790349at2"/>
<dbReference type="Proteomes" id="UP000294914">
    <property type="component" value="Unassembled WGS sequence"/>
</dbReference>
<keyword evidence="3" id="KW-1185">Reference proteome</keyword>
<evidence type="ECO:0000313" key="2">
    <source>
        <dbReference type="EMBL" id="TDY02891.1"/>
    </source>
</evidence>